<evidence type="ECO:0000313" key="3">
    <source>
        <dbReference type="EMBL" id="SVA39070.1"/>
    </source>
</evidence>
<evidence type="ECO:0000259" key="2">
    <source>
        <dbReference type="Pfam" id="PF01321"/>
    </source>
</evidence>
<dbReference type="InterPro" id="IPR036005">
    <property type="entry name" value="Creatinase/aminopeptidase-like"/>
</dbReference>
<accession>A0A381VFF8</accession>
<evidence type="ECO:0000259" key="1">
    <source>
        <dbReference type="Pfam" id="PF00557"/>
    </source>
</evidence>
<protein>
    <recommendedName>
        <fullName evidence="4">Peptidase M24 domain-containing protein</fullName>
    </recommendedName>
</protein>
<name>A0A381VFF8_9ZZZZ</name>
<reference evidence="3" key="1">
    <citation type="submission" date="2018-05" db="EMBL/GenBank/DDBJ databases">
        <authorList>
            <person name="Lanie J.A."/>
            <person name="Ng W.-L."/>
            <person name="Kazmierczak K.M."/>
            <person name="Andrzejewski T.M."/>
            <person name="Davidsen T.M."/>
            <person name="Wayne K.J."/>
            <person name="Tettelin H."/>
            <person name="Glass J.I."/>
            <person name="Rusch D."/>
            <person name="Podicherti R."/>
            <person name="Tsui H.-C.T."/>
            <person name="Winkler M.E."/>
        </authorList>
    </citation>
    <scope>NUCLEOTIDE SEQUENCE</scope>
</reference>
<evidence type="ECO:0008006" key="4">
    <source>
        <dbReference type="Google" id="ProtNLM"/>
    </source>
</evidence>
<feature type="domain" description="Creatinase N-terminal" evidence="2">
    <location>
        <begin position="11"/>
        <end position="156"/>
    </location>
</feature>
<dbReference type="Pfam" id="PF01321">
    <property type="entry name" value="Creatinase_N"/>
    <property type="match status" value="1"/>
</dbReference>
<dbReference type="EMBL" id="UINC01008688">
    <property type="protein sequence ID" value="SVA39070.1"/>
    <property type="molecule type" value="Genomic_DNA"/>
</dbReference>
<sequence>MLFTKEEYKQRLKKVQTSMQEKGIELLISHDTNNMNYLTGYDAWSFYYAQCAIVHVNAEEPLCFVRAQDAGGAYIKTYLKNENVIVYDENYIHTWPKHPYDYLVEIIKERKWDKLSIGLEMDAHYFTAFCYEKIKQGLPNAKIKDSERLVNWARLIKSDAEIGFMKSAAIISQKGMKTAMEVINPGVRQCDAVGEIQKSLFYGTSEFGGEYSSIATLLPTGKGTSASHLTATQDKFVTGEATIIELSGVHNRYHAPMARTVLLGKPDQLKIDTMNKTIEALQAGIDQTKPGNTADDVAQAFWKVLDKYGIEKKSRTGYSIGIGYPPDWGEHTLNIYKGDMTVLEKNVCFHMIAVMQFGDWGVEASEAIRVTDNGSELFCDFPKELHIKS</sequence>
<dbReference type="CDD" id="cd01066">
    <property type="entry name" value="APP_MetAP"/>
    <property type="match status" value="1"/>
</dbReference>
<dbReference type="AlphaFoldDB" id="A0A381VFF8"/>
<dbReference type="InterPro" id="IPR000587">
    <property type="entry name" value="Creatinase_N"/>
</dbReference>
<dbReference type="Pfam" id="PF00557">
    <property type="entry name" value="Peptidase_M24"/>
    <property type="match status" value="1"/>
</dbReference>
<dbReference type="SUPFAM" id="SSF53092">
    <property type="entry name" value="Creatinase/prolidase N-terminal domain"/>
    <property type="match status" value="1"/>
</dbReference>
<dbReference type="InterPro" id="IPR050659">
    <property type="entry name" value="Peptidase_M24B"/>
</dbReference>
<dbReference type="SUPFAM" id="SSF55920">
    <property type="entry name" value="Creatinase/aminopeptidase"/>
    <property type="match status" value="1"/>
</dbReference>
<feature type="domain" description="Peptidase M24" evidence="1">
    <location>
        <begin position="165"/>
        <end position="371"/>
    </location>
</feature>
<organism evidence="3">
    <name type="scientific">marine metagenome</name>
    <dbReference type="NCBI Taxonomy" id="408172"/>
    <lineage>
        <taxon>unclassified sequences</taxon>
        <taxon>metagenomes</taxon>
        <taxon>ecological metagenomes</taxon>
    </lineage>
</organism>
<dbReference type="Gene3D" id="3.40.350.10">
    <property type="entry name" value="Creatinase/prolidase N-terminal domain"/>
    <property type="match status" value="1"/>
</dbReference>
<dbReference type="PANTHER" id="PTHR46112:SF2">
    <property type="entry name" value="XAA-PRO AMINOPEPTIDASE P-RELATED"/>
    <property type="match status" value="1"/>
</dbReference>
<dbReference type="InterPro" id="IPR000994">
    <property type="entry name" value="Pept_M24"/>
</dbReference>
<proteinExistence type="predicted"/>
<dbReference type="Gene3D" id="3.90.230.10">
    <property type="entry name" value="Creatinase/methionine aminopeptidase superfamily"/>
    <property type="match status" value="1"/>
</dbReference>
<dbReference type="PANTHER" id="PTHR46112">
    <property type="entry name" value="AMINOPEPTIDASE"/>
    <property type="match status" value="1"/>
</dbReference>
<gene>
    <name evidence="3" type="ORF">METZ01_LOCUS91924</name>
</gene>
<dbReference type="InterPro" id="IPR029149">
    <property type="entry name" value="Creatin/AminoP/Spt16_N"/>
</dbReference>